<name>A0A1T4VUQ7_9GAMM</name>
<sequence length="1118" mass="118544">MRTRTFTLNKYLGLSVSVFLLAASSQAAWAAPNVEFAIRWSTTDDRYHVYMKPSITPAPDAHLNGQVTIVVPHSSELSTAFKINDLFSTVVNTTWSSSSRVNAPVETNGAYDYLSFILRADQVNAFAWQANKEIEVFNFANAGKCLGPVTLMENTDPFNTGSNSAQTNPGNELSNIGWDMGENAYLGSYGGAANCADSLDTDGDGLNNGLERQLGTNPDNPDTDGDGLTDSVEVNITKTDPLKADMDGDGLTDGLEVNTTKTNPLKADTDGDGLTDGFEVNTTKTDPLKTDTDGDGISDQVELNITKTNPLKADTDGDGLTDGMEVNTTKTDPLKADTDGDGLTDGAEVNLNKTNPLMIDSDGDGLSDHYEVNVSKTDPLKADTDGDGINDSTEINITKTNPLSSDTDGDGMTDSTEINTTKTDPLKADSDSDGVNDGIEIGPDPLKPIDTDADGKINALDTDDDNDGLLSVSENYNGATPTDDDTDKDGKPDYLDSDDDGDGKLSVAESNDPNKNNWPDDALDSDGDAKPDYLDSNDTDGVKGDLDKDGLTNEQEQLIGSSPTDADSDDDGIPDGQEFGTAVKARDTDADGKIDILDADDDNDGIPTLTEDMNLDGDKNPSTHPLDTDTDSLPNYLDSDDDGDKKLTAIEDKNLDSDKNPATSPTDTDSDGVPDYLDAVDTDGPTGDKDGDGLTNNLELSLGTNPDLRDSDSDGVPDNLEIGSDPTKPLDTDADGKINALDSDDDNDGVPTASEDLNLDGDKNPATQATDTDSDGKSNYLDADDDGDGLLTSSENYNSNTALDDDTDKDGKPDYLDNDDDNDGILSASEGNDPNKNGLPEDAVDADQDGIVDYLDATVNAITLQMRAMLQGAFNSSSLLMRDDLRAKGLIPSKQPYTVAPYAYPGVEQVATSQLSITGNNAPVDWVLIELRSPIDGKTVLYRKAALVQRDGDLVEADTGNSTLRISGALPGNYYVAIRHRNHLGVMSSSAVNLMTTPTLIDFTTSTTKIYGDAAGRTQTKGVSLLWAGDANMDTRLISNGVGQDAGVIYAKILSAPLNSSFSSNFVVSGYNTTDFTLDGDTIFTGPNNDTNILVANVLVYPANTNFNANYIVKSQLP</sequence>
<evidence type="ECO:0000313" key="7">
    <source>
        <dbReference type="EMBL" id="SKA68231.1"/>
    </source>
</evidence>
<feature type="compositionally biased region" description="Low complexity" evidence="5">
    <location>
        <begin position="404"/>
        <end position="416"/>
    </location>
</feature>
<dbReference type="InterPro" id="IPR028974">
    <property type="entry name" value="TSP_type-3_rpt"/>
</dbReference>
<comment type="subcellular location">
    <subcellularLocation>
        <location evidence="1">Secreted</location>
    </subcellularLocation>
</comment>
<dbReference type="InterPro" id="IPR059100">
    <property type="entry name" value="TSP3_bac"/>
</dbReference>
<dbReference type="InterPro" id="IPR053180">
    <property type="entry name" value="Ca-binding_acidic-repeat"/>
</dbReference>
<dbReference type="Proteomes" id="UP000190460">
    <property type="component" value="Unassembled WGS sequence"/>
</dbReference>
<keyword evidence="4" id="KW-0106">Calcium</keyword>
<gene>
    <name evidence="7" type="ORF">SAMN02745130_00229</name>
</gene>
<feature type="region of interest" description="Disordered" evidence="5">
    <location>
        <begin position="377"/>
        <end position="844"/>
    </location>
</feature>
<feature type="compositionally biased region" description="Basic and acidic residues" evidence="5">
    <location>
        <begin position="540"/>
        <end position="551"/>
    </location>
</feature>
<evidence type="ECO:0000256" key="1">
    <source>
        <dbReference type="ARBA" id="ARBA00004613"/>
    </source>
</evidence>
<feature type="chain" id="PRO_5013114956" description="Thrombospondin type 3 repeat-containing protein" evidence="6">
    <location>
        <begin position="31"/>
        <end position="1118"/>
    </location>
</feature>
<dbReference type="AlphaFoldDB" id="A0A1T4VUQ7"/>
<feature type="region of interest" description="Disordered" evidence="5">
    <location>
        <begin position="309"/>
        <end position="364"/>
    </location>
</feature>
<evidence type="ECO:0000256" key="3">
    <source>
        <dbReference type="ARBA" id="ARBA00022729"/>
    </source>
</evidence>
<dbReference type="OrthoDB" id="5619339at2"/>
<organism evidence="7 8">
    <name type="scientific">Thiothrix eikelboomii</name>
    <dbReference type="NCBI Taxonomy" id="92487"/>
    <lineage>
        <taxon>Bacteria</taxon>
        <taxon>Pseudomonadati</taxon>
        <taxon>Pseudomonadota</taxon>
        <taxon>Gammaproteobacteria</taxon>
        <taxon>Thiotrichales</taxon>
        <taxon>Thiotrichaceae</taxon>
        <taxon>Thiothrix</taxon>
    </lineage>
</organism>
<dbReference type="Pfam" id="PF18884">
    <property type="entry name" value="TSP3_bac"/>
    <property type="match status" value="11"/>
</dbReference>
<feature type="region of interest" description="Disordered" evidence="5">
    <location>
        <begin position="204"/>
        <end position="228"/>
    </location>
</feature>
<evidence type="ECO:0000256" key="5">
    <source>
        <dbReference type="SAM" id="MobiDB-lite"/>
    </source>
</evidence>
<feature type="compositionally biased region" description="Polar residues" evidence="5">
    <location>
        <begin position="390"/>
        <end position="403"/>
    </location>
</feature>
<protein>
    <recommendedName>
        <fullName evidence="9">Thrombospondin type 3 repeat-containing protein</fullName>
    </recommendedName>
</protein>
<proteinExistence type="predicted"/>
<feature type="compositionally biased region" description="Polar residues" evidence="5">
    <location>
        <begin position="508"/>
        <end position="517"/>
    </location>
</feature>
<feature type="region of interest" description="Disordered" evidence="5">
    <location>
        <begin position="255"/>
        <end position="297"/>
    </location>
</feature>
<dbReference type="RefSeq" id="WP_143594207.1">
    <property type="nucleotide sequence ID" value="NZ_FUYB01000001.1"/>
</dbReference>
<evidence type="ECO:0000256" key="2">
    <source>
        <dbReference type="ARBA" id="ARBA00022525"/>
    </source>
</evidence>
<accession>A0A1T4VUQ7</accession>
<keyword evidence="3 6" id="KW-0732">Signal</keyword>
<evidence type="ECO:0000256" key="4">
    <source>
        <dbReference type="ARBA" id="ARBA00022837"/>
    </source>
</evidence>
<dbReference type="EMBL" id="FUYB01000001">
    <property type="protein sequence ID" value="SKA68231.1"/>
    <property type="molecule type" value="Genomic_DNA"/>
</dbReference>
<dbReference type="STRING" id="92487.SAMN02745130_00229"/>
<evidence type="ECO:0008006" key="9">
    <source>
        <dbReference type="Google" id="ProtNLM"/>
    </source>
</evidence>
<dbReference type="PANTHER" id="PTHR37467:SF1">
    <property type="entry name" value="EXPORTED CALCIUM-BINDING GLYCOPROTEIN"/>
    <property type="match status" value="1"/>
</dbReference>
<feature type="compositionally biased region" description="Basic and acidic residues" evidence="5">
    <location>
        <begin position="584"/>
        <end position="596"/>
    </location>
</feature>
<keyword evidence="2" id="KW-0964">Secreted</keyword>
<dbReference type="Gene3D" id="4.10.1080.10">
    <property type="entry name" value="TSP type-3 repeat"/>
    <property type="match status" value="5"/>
</dbReference>
<evidence type="ECO:0000256" key="6">
    <source>
        <dbReference type="SAM" id="SignalP"/>
    </source>
</evidence>
<feature type="compositionally biased region" description="Polar residues" evidence="5">
    <location>
        <begin position="792"/>
        <end position="802"/>
    </location>
</feature>
<dbReference type="PANTHER" id="PTHR37467">
    <property type="entry name" value="EXPORTED CALCIUM-BINDING GLYCOPROTEIN-RELATED"/>
    <property type="match status" value="1"/>
</dbReference>
<feature type="signal peptide" evidence="6">
    <location>
        <begin position="1"/>
        <end position="30"/>
    </location>
</feature>
<feature type="compositionally biased region" description="Basic and acidic residues" evidence="5">
    <location>
        <begin position="643"/>
        <end position="659"/>
    </location>
</feature>
<reference evidence="7 8" key="1">
    <citation type="submission" date="2017-02" db="EMBL/GenBank/DDBJ databases">
        <authorList>
            <person name="Peterson S.W."/>
        </authorList>
    </citation>
    <scope>NUCLEOTIDE SEQUENCE [LARGE SCALE GENOMIC DNA]</scope>
    <source>
        <strain evidence="7 8">ATCC 49788</strain>
    </source>
</reference>
<evidence type="ECO:0000313" key="8">
    <source>
        <dbReference type="Proteomes" id="UP000190460"/>
    </source>
</evidence>
<dbReference type="GO" id="GO:0005509">
    <property type="term" value="F:calcium ion binding"/>
    <property type="evidence" value="ECO:0007669"/>
    <property type="project" value="InterPro"/>
</dbReference>
<keyword evidence="8" id="KW-1185">Reference proteome</keyword>